<dbReference type="AlphaFoldDB" id="A0A1A9S1E1"/>
<dbReference type="Pfam" id="PF08965">
    <property type="entry name" value="Aca2_YdiL"/>
    <property type="match status" value="1"/>
</dbReference>
<gene>
    <name evidence="1" type="ORF">A7P95_01760</name>
</gene>
<comment type="caution">
    <text evidence="1">The sequence shown here is derived from an EMBL/GenBank/DDBJ whole genome shotgun (WGS) entry which is preliminary data.</text>
</comment>
<dbReference type="OrthoDB" id="7066373at2"/>
<reference evidence="2" key="1">
    <citation type="submission" date="2016-05" db="EMBL/GenBank/DDBJ databases">
        <title>Draft genome of Corynebacterium afermentans subsp. afermentans LCDC 88199T.</title>
        <authorList>
            <person name="Bernier A.-M."/>
            <person name="Bernard K."/>
        </authorList>
    </citation>
    <scope>NUCLEOTIDE SEQUENCE [LARGE SCALE GENOMIC DNA]</scope>
    <source>
        <strain evidence="2">NML02-A-017</strain>
    </source>
</reference>
<dbReference type="InterPro" id="IPR010982">
    <property type="entry name" value="Lambda_DNA-bd_dom_sf"/>
</dbReference>
<dbReference type="RefSeq" id="WP_067590185.1">
    <property type="nucleotide sequence ID" value="NZ_LXSL01000011.1"/>
</dbReference>
<dbReference type="InterPro" id="IPR027910">
    <property type="entry name" value="YdiL_sf"/>
</dbReference>
<accession>A0A1A9S1E1</accession>
<dbReference type="EMBL" id="LXSL01000011">
    <property type="protein sequence ID" value="OAM31240.1"/>
    <property type="molecule type" value="Genomic_DNA"/>
</dbReference>
<dbReference type="Proteomes" id="UP000077885">
    <property type="component" value="Unassembled WGS sequence"/>
</dbReference>
<evidence type="ECO:0000313" key="1">
    <source>
        <dbReference type="EMBL" id="OAM31240.1"/>
    </source>
</evidence>
<organism evidence="1 2">
    <name type="scientific">Eikenella longinqua</name>
    <dbReference type="NCBI Taxonomy" id="1795827"/>
    <lineage>
        <taxon>Bacteria</taxon>
        <taxon>Pseudomonadati</taxon>
        <taxon>Pseudomonadota</taxon>
        <taxon>Betaproteobacteria</taxon>
        <taxon>Neisseriales</taxon>
        <taxon>Neisseriaceae</taxon>
        <taxon>Eikenella</taxon>
    </lineage>
</organism>
<protein>
    <submittedName>
        <fullName evidence="1">Uncharacterized protein</fullName>
    </submittedName>
</protein>
<dbReference type="Gene3D" id="1.10.3100.10">
    <property type="entry name" value="Putative cytoplasmic protein"/>
    <property type="match status" value="1"/>
</dbReference>
<keyword evidence="2" id="KW-1185">Reference proteome</keyword>
<name>A0A1A9S1E1_9NEIS</name>
<proteinExistence type="predicted"/>
<dbReference type="SUPFAM" id="SSF47413">
    <property type="entry name" value="lambda repressor-like DNA-binding domains"/>
    <property type="match status" value="1"/>
</dbReference>
<evidence type="ECO:0000313" key="2">
    <source>
        <dbReference type="Proteomes" id="UP000077885"/>
    </source>
</evidence>
<dbReference type="InterPro" id="IPR015060">
    <property type="entry name" value="Aca2_YdiL-like"/>
</dbReference>
<sequence>MSPIELKALRLNLNLTAAEAGQTLVPNVHFPHGATAAEWESWEAGEAAIPLHVVAAVETRLNQKYQAIDDYAEQIARQAEGGEPTIALWYPDERACIGIADWRISQSVAGEVAAMGGRVVLFNAEAYRAWREQHGHAADTPANRQRWAQEQFAASRG</sequence>
<dbReference type="GO" id="GO:0003677">
    <property type="term" value="F:DNA binding"/>
    <property type="evidence" value="ECO:0007669"/>
    <property type="project" value="InterPro"/>
</dbReference>
<dbReference type="STRING" id="1795827.A7P95_01760"/>